<keyword evidence="4" id="KW-1133">Transmembrane helix</keyword>
<dbReference type="Proteomes" id="UP001501842">
    <property type="component" value="Unassembled WGS sequence"/>
</dbReference>
<dbReference type="PANTHER" id="PTHR45625:SF3">
    <property type="entry name" value="PEPTIDYL-PROLYL CIS-TRANS ISOMERASE B-RELATED"/>
    <property type="match status" value="1"/>
</dbReference>
<dbReference type="EMBL" id="BAAATZ010000030">
    <property type="protein sequence ID" value="GAA2735826.1"/>
    <property type="molecule type" value="Genomic_DNA"/>
</dbReference>
<dbReference type="PANTHER" id="PTHR45625">
    <property type="entry name" value="PEPTIDYL-PROLYL CIS-TRANS ISOMERASE-RELATED"/>
    <property type="match status" value="1"/>
</dbReference>
<accession>A0ABN3UMQ7</accession>
<comment type="caution">
    <text evidence="6">The sequence shown here is derived from an EMBL/GenBank/DDBJ whole genome shotgun (WGS) entry which is preliminary data.</text>
</comment>
<dbReference type="SUPFAM" id="SSF50891">
    <property type="entry name" value="Cyclophilin-like"/>
    <property type="match status" value="1"/>
</dbReference>
<dbReference type="PROSITE" id="PS50072">
    <property type="entry name" value="CSA_PPIASE_2"/>
    <property type="match status" value="1"/>
</dbReference>
<sequence>MAGKDRKKELARRRYERQEARRAAEAAADKRRGVIGAAVATAVVVLGVAGAAYAFTKGGDDDLADDPTVAAETAKPGECLYTEPASGEKAAKDVGLPPVKPAHDGDVKAEFKTSAGDLTFKLDGKNAPCTVNSFVHLAQEKYFDGTSCHRMTDNVLQCGDPTGSGSGGPGYEFANENTEGAKYKKGVLAMANAGAGTNGSQFFIVYKDWDDLPADYSVFGTVSSGLDKVEKVAEAGSEPEGDGAPKKKVEIEGVSIAKK</sequence>
<keyword evidence="2" id="KW-0413">Isomerase</keyword>
<keyword evidence="4" id="KW-0472">Membrane</keyword>
<evidence type="ECO:0000256" key="3">
    <source>
        <dbReference type="SAM" id="MobiDB-lite"/>
    </source>
</evidence>
<dbReference type="EC" id="5.2.1.8" evidence="2"/>
<reference evidence="6 7" key="1">
    <citation type="journal article" date="2019" name="Int. J. Syst. Evol. Microbiol.">
        <title>The Global Catalogue of Microorganisms (GCM) 10K type strain sequencing project: providing services to taxonomists for standard genome sequencing and annotation.</title>
        <authorList>
            <consortium name="The Broad Institute Genomics Platform"/>
            <consortium name="The Broad Institute Genome Sequencing Center for Infectious Disease"/>
            <person name="Wu L."/>
            <person name="Ma J."/>
        </authorList>
    </citation>
    <scope>NUCLEOTIDE SEQUENCE [LARGE SCALE GENOMIC DNA]</scope>
    <source>
        <strain evidence="6 7">JCM 8201</strain>
    </source>
</reference>
<feature type="transmembrane region" description="Helical" evidence="4">
    <location>
        <begin position="34"/>
        <end position="55"/>
    </location>
</feature>
<dbReference type="InterPro" id="IPR029000">
    <property type="entry name" value="Cyclophilin-like_dom_sf"/>
</dbReference>
<evidence type="ECO:0000256" key="4">
    <source>
        <dbReference type="SAM" id="Phobius"/>
    </source>
</evidence>
<dbReference type="RefSeq" id="WP_344455724.1">
    <property type="nucleotide sequence ID" value="NZ_BAAATZ010000030.1"/>
</dbReference>
<protein>
    <recommendedName>
        <fullName evidence="2">Peptidyl-prolyl cis-trans isomerase</fullName>
        <shortName evidence="2">PPIase</shortName>
        <ecNumber evidence="2">5.2.1.8</ecNumber>
    </recommendedName>
</protein>
<evidence type="ECO:0000259" key="5">
    <source>
        <dbReference type="PROSITE" id="PS50072"/>
    </source>
</evidence>
<dbReference type="Pfam" id="PF00160">
    <property type="entry name" value="Pro_isomerase"/>
    <property type="match status" value="1"/>
</dbReference>
<feature type="domain" description="PPIase cyclophilin-type" evidence="5">
    <location>
        <begin position="113"/>
        <end position="256"/>
    </location>
</feature>
<dbReference type="Gene3D" id="2.40.100.10">
    <property type="entry name" value="Cyclophilin-like"/>
    <property type="match status" value="1"/>
</dbReference>
<dbReference type="CDD" id="cd00317">
    <property type="entry name" value="cyclophilin"/>
    <property type="match status" value="1"/>
</dbReference>
<comment type="catalytic activity">
    <reaction evidence="2">
        <text>[protein]-peptidylproline (omega=180) = [protein]-peptidylproline (omega=0)</text>
        <dbReference type="Rhea" id="RHEA:16237"/>
        <dbReference type="Rhea" id="RHEA-COMP:10747"/>
        <dbReference type="Rhea" id="RHEA-COMP:10748"/>
        <dbReference type="ChEBI" id="CHEBI:83833"/>
        <dbReference type="ChEBI" id="CHEBI:83834"/>
        <dbReference type="EC" id="5.2.1.8"/>
    </reaction>
</comment>
<keyword evidence="7" id="KW-1185">Reference proteome</keyword>
<feature type="region of interest" description="Disordered" evidence="3">
    <location>
        <begin position="233"/>
        <end position="259"/>
    </location>
</feature>
<keyword evidence="2" id="KW-0697">Rotamase</keyword>
<proteinExistence type="inferred from homology"/>
<comment type="function">
    <text evidence="1 2">PPIases accelerate the folding of proteins. It catalyzes the cis-trans isomerization of proline imidic peptide bonds in oligopeptides.</text>
</comment>
<gene>
    <name evidence="6" type="ORF">GCM10010439_61610</name>
</gene>
<evidence type="ECO:0000256" key="1">
    <source>
        <dbReference type="ARBA" id="ARBA00002388"/>
    </source>
</evidence>
<dbReference type="PRINTS" id="PR00153">
    <property type="entry name" value="CSAPPISMRASE"/>
</dbReference>
<organism evidence="6 7">
    <name type="scientific">Actinocorallia aurantiaca</name>
    <dbReference type="NCBI Taxonomy" id="46204"/>
    <lineage>
        <taxon>Bacteria</taxon>
        <taxon>Bacillati</taxon>
        <taxon>Actinomycetota</taxon>
        <taxon>Actinomycetes</taxon>
        <taxon>Streptosporangiales</taxon>
        <taxon>Thermomonosporaceae</taxon>
        <taxon>Actinocorallia</taxon>
    </lineage>
</organism>
<evidence type="ECO:0000313" key="7">
    <source>
        <dbReference type="Proteomes" id="UP001501842"/>
    </source>
</evidence>
<keyword evidence="4" id="KW-0812">Transmembrane</keyword>
<dbReference type="InterPro" id="IPR002130">
    <property type="entry name" value="Cyclophilin-type_PPIase_dom"/>
</dbReference>
<evidence type="ECO:0000256" key="2">
    <source>
        <dbReference type="RuleBase" id="RU363019"/>
    </source>
</evidence>
<dbReference type="InterPro" id="IPR044666">
    <property type="entry name" value="Cyclophilin_A-like"/>
</dbReference>
<comment type="similarity">
    <text evidence="2">Belongs to the cyclophilin-type PPIase family.</text>
</comment>
<name>A0ABN3UMQ7_9ACTN</name>
<evidence type="ECO:0000313" key="6">
    <source>
        <dbReference type="EMBL" id="GAA2735826.1"/>
    </source>
</evidence>